<dbReference type="PANTHER" id="PTHR12110:SF41">
    <property type="entry name" value="INOSOSE DEHYDRATASE"/>
    <property type="match status" value="1"/>
</dbReference>
<dbReference type="InterPro" id="IPR013022">
    <property type="entry name" value="Xyl_isomerase-like_TIM-brl"/>
</dbReference>
<dbReference type="InterPro" id="IPR050312">
    <property type="entry name" value="IolE/XylAMocC-like"/>
</dbReference>
<gene>
    <name evidence="3" type="ORF">SAMN05216410_1219</name>
</gene>
<dbReference type="EMBL" id="FMYH01000001">
    <property type="protein sequence ID" value="SDB97864.1"/>
    <property type="molecule type" value="Genomic_DNA"/>
</dbReference>
<dbReference type="Pfam" id="PF01261">
    <property type="entry name" value="AP_endonuc_2"/>
    <property type="match status" value="1"/>
</dbReference>
<evidence type="ECO:0000256" key="1">
    <source>
        <dbReference type="ARBA" id="ARBA00023277"/>
    </source>
</evidence>
<dbReference type="AlphaFoldDB" id="A0A1G6HUI1"/>
<dbReference type="SUPFAM" id="SSF51658">
    <property type="entry name" value="Xylose isomerase-like"/>
    <property type="match status" value="1"/>
</dbReference>
<proteinExistence type="predicted"/>
<feature type="domain" description="Xylose isomerase-like TIM barrel" evidence="2">
    <location>
        <begin position="37"/>
        <end position="289"/>
    </location>
</feature>
<sequence length="305" mass="33181">MTSEIWVADAPVNYGVFELGADKGGKTPDGEECAAFVAQAGYEGIDLGPSGFLGRGGDFQDRLRRHGLALAGGWLDYPFRSNEDFRAAVGNLDDRIANFLEGAEVNPDRPPRPTLACSGSPVRQANPGGAAPGIGLTDEEWKVFAENLQHVVDRFRAAGLEPTFHHHVCTYVETPEEIDRLLALTDVGLCLDTGHLILGGGDPLTALRAWGDRINHIHLKDADKSALDAVVKGRGDMRAAWAGNVFVPMGTGDFRTADFMPDLLASDYRGWALVEQDYIPAPEDPFDTAFRAQKANREALRRWLP</sequence>
<reference evidence="3 4" key="1">
    <citation type="submission" date="2016-09" db="EMBL/GenBank/DDBJ databases">
        <authorList>
            <person name="Capua I."/>
            <person name="De Benedictis P."/>
            <person name="Joannis T."/>
            <person name="Lombin L.H."/>
            <person name="Cattoli G."/>
        </authorList>
    </citation>
    <scope>NUCLEOTIDE SEQUENCE [LARGE SCALE GENOMIC DNA]</scope>
    <source>
        <strain evidence="3 4">ISLP-3</strain>
    </source>
</reference>
<dbReference type="PANTHER" id="PTHR12110">
    <property type="entry name" value="HYDROXYPYRUVATE ISOMERASE"/>
    <property type="match status" value="1"/>
</dbReference>
<protein>
    <submittedName>
        <fullName evidence="3">2-keto-myo-inositol dehydratase</fullName>
    </submittedName>
</protein>
<keyword evidence="1" id="KW-0119">Carbohydrate metabolism</keyword>
<organism evidence="3 4">
    <name type="scientific">Sanguibacter gelidistatuariae</name>
    <dbReference type="NCBI Taxonomy" id="1814289"/>
    <lineage>
        <taxon>Bacteria</taxon>
        <taxon>Bacillati</taxon>
        <taxon>Actinomycetota</taxon>
        <taxon>Actinomycetes</taxon>
        <taxon>Micrococcales</taxon>
        <taxon>Sanguibacteraceae</taxon>
        <taxon>Sanguibacter</taxon>
    </lineage>
</organism>
<dbReference type="STRING" id="1814289.SAMN05216410_1219"/>
<accession>A0A1G6HUI1</accession>
<dbReference type="Proteomes" id="UP000199039">
    <property type="component" value="Unassembled WGS sequence"/>
</dbReference>
<keyword evidence="4" id="KW-1185">Reference proteome</keyword>
<dbReference type="InterPro" id="IPR036237">
    <property type="entry name" value="Xyl_isomerase-like_sf"/>
</dbReference>
<dbReference type="OrthoDB" id="104997at2"/>
<dbReference type="RefSeq" id="WP_093181514.1">
    <property type="nucleotide sequence ID" value="NZ_FMYH01000001.1"/>
</dbReference>
<dbReference type="Gene3D" id="3.20.20.150">
    <property type="entry name" value="Divalent-metal-dependent TIM barrel enzymes"/>
    <property type="match status" value="1"/>
</dbReference>
<name>A0A1G6HUI1_9MICO</name>
<evidence type="ECO:0000259" key="2">
    <source>
        <dbReference type="Pfam" id="PF01261"/>
    </source>
</evidence>
<evidence type="ECO:0000313" key="3">
    <source>
        <dbReference type="EMBL" id="SDB97864.1"/>
    </source>
</evidence>
<evidence type="ECO:0000313" key="4">
    <source>
        <dbReference type="Proteomes" id="UP000199039"/>
    </source>
</evidence>